<dbReference type="PROSITE" id="PS51038">
    <property type="entry name" value="BAH"/>
    <property type="match status" value="1"/>
</dbReference>
<accession>A0AAV1DXF0</accession>
<dbReference type="PANTHER" id="PTHR46548:SF1">
    <property type="entry name" value="BAH AND TFIIS DOMAIN-CONTAINING PROTEIN-RELATED"/>
    <property type="match status" value="1"/>
</dbReference>
<evidence type="ECO:0000256" key="1">
    <source>
        <dbReference type="ARBA" id="ARBA00004123"/>
    </source>
</evidence>
<dbReference type="Gene3D" id="1.20.930.10">
    <property type="entry name" value="Conserved domain common to transcription factors TFIIS, elongin A, CRSP70"/>
    <property type="match status" value="1"/>
</dbReference>
<name>A0AAV1DXF0_OLDCO</name>
<feature type="compositionally biased region" description="Basic residues" evidence="4">
    <location>
        <begin position="627"/>
        <end position="636"/>
    </location>
</feature>
<dbReference type="SMART" id="SM00509">
    <property type="entry name" value="TFS2N"/>
    <property type="match status" value="1"/>
</dbReference>
<evidence type="ECO:0000256" key="2">
    <source>
        <dbReference type="ARBA" id="ARBA00023242"/>
    </source>
</evidence>
<feature type="compositionally biased region" description="Basic and acidic residues" evidence="4">
    <location>
        <begin position="715"/>
        <end position="728"/>
    </location>
</feature>
<feature type="compositionally biased region" description="Basic and acidic residues" evidence="4">
    <location>
        <begin position="250"/>
        <end position="279"/>
    </location>
</feature>
<dbReference type="Gene3D" id="2.30.30.490">
    <property type="match status" value="1"/>
</dbReference>
<feature type="region of interest" description="Disordered" evidence="4">
    <location>
        <begin position="206"/>
        <end position="279"/>
    </location>
</feature>
<dbReference type="SMART" id="SM00439">
    <property type="entry name" value="BAH"/>
    <property type="match status" value="1"/>
</dbReference>
<feature type="region of interest" description="Disordered" evidence="4">
    <location>
        <begin position="1310"/>
        <end position="1390"/>
    </location>
</feature>
<feature type="compositionally biased region" description="Polar residues" evidence="4">
    <location>
        <begin position="929"/>
        <end position="947"/>
    </location>
</feature>
<dbReference type="SUPFAM" id="SSF47676">
    <property type="entry name" value="Conserved domain common to transcription factors TFIIS, elongin A, CRSP70"/>
    <property type="match status" value="1"/>
</dbReference>
<evidence type="ECO:0000313" key="8">
    <source>
        <dbReference type="Proteomes" id="UP001161247"/>
    </source>
</evidence>
<dbReference type="InterPro" id="IPR003617">
    <property type="entry name" value="TFIIS/CRSP70_N_sub"/>
</dbReference>
<reference evidence="7" key="1">
    <citation type="submission" date="2023-03" db="EMBL/GenBank/DDBJ databases">
        <authorList>
            <person name="Julca I."/>
        </authorList>
    </citation>
    <scope>NUCLEOTIDE SEQUENCE</scope>
</reference>
<feature type="region of interest" description="Disordered" evidence="4">
    <location>
        <begin position="845"/>
        <end position="917"/>
    </location>
</feature>
<sequence>MYGREQREGENHRKGIQRESGCGGQHMRSVSLSFNTRNSLATSKTTLVSDFGATASIESFCKDGRKISVGDCALFKAPQDSPPSIGIIRCLRSCGENNLQLGVNWLYRPVELQLGKGLRLDATPNEIFYSFNEDEIPAASLLHPCKVAFLPKGIELPSGTSSFVCRRVYDVEKKCLRWLTDQDYIDERQEEVDKLLLDTRLEMDASFQSGNHSPKMTNNSLSGSQLKQGPDSGQGSIGSVHSQTKAKKRERGDQSFDHPVKRERSLRSEDTDSGMYKHESSLRSEIAKMKDRGGLVDSESVEKLVQLMQVDKVDKKIDLASCSILAGVIAATDKFDCLNRFIQLKGLPVFDEWLQDVHKGKIGDASSLKDGDKSVEDFLLVLLRALDKLPVNLHALQTCNIGRSVNHLRSHKNLEIQKKARSLVDTWKKRVEAEMNATDGKIGSPQASWSTKSRPSEAQGGKSSGGSCDIASKGVALQVPTSKVTSAKVSQVEPAGRCASPSPGPLKSASSPASIKEAKLVAGSVSDPPLSVKEEKSSSSSQSLSVKDDARSSPVASVSINRISSSSRYRKSINGFPGSLPSGGSKETGSGRNSSTQRNAAPEKLQSASLTDKASEVPPVEGSTHKLIVKIPKRGRSPSQSISGGSVEETFVTSSRASSPVLSDKHEPSERNVKEKGDASRKNFSSDGSAESWQSTDFKDLQAGNDEGHGSPATLREEERSRIAEDARKVPGVSKAVPLPSGKLHDASFSPMNALIESCVKYSEANSSMSLADDVGMNLLATVAAGEICRSDSLASTEPLHGDTAVEGSTGEDVSLKSAAAESISQNHPEIKPVDCDGVEQGTLTGLLSKDGSDLSKQVSAKSTGDREAPDLSEATLQKTTNFPTCTSGRLDDNGVSNSPIPPTGAKNRDGDPIKQPDRMDTDVSLKNVSEGTNNVDIPVCTSSSMSENKDEPGRMNTSVFVEQKPAMLAEADFCPDTGHAKESVSGNVDEIKVREVDSHHGSNSANHSEGGTVAAKTCNVVAPPVDKETPGLCSESVEQTSGCSIAKAEKKEAADPHSSCAQKESPSKDVIRNMDLREPVKPDAEADERADWGSADADFKPVRSANEPEMDSKVSFDLNEGLMGDDGKYGESFNSVNHGCVPVRVFNPACSAVVSSCIPTSVTVTAAAKGGFVPPVDLLRSKGELGWKGSAATSAFRPAEPRKVLQLPLNSFNNSTADESTSKPGRAALDIDLNVPDERVLEDMGFLDSNAPVHFSNNNQLQRELGPVTGRSSGGLDLDLNRVDDTNDMLLQSSVSSIRRLEIAPAVSLKPSPSSLLPNSGIRNDFDLNGPSFEDAAAELPSSTHGRTSSQSNTQPAAELPSSTHGRTSSQSNTQPATPGVRPSNLEAGNFSAWFSPGTSYSSITIPSPLPDRAEQPFPIIPAGATQRILGPPGGNPFTTDVFRGSVLTSPAVPFTPNPFTYQMVPFGTTLPLASASFSVGSTSFVDATTGGRIYTPVNTQFLGPVSAVSSQYPRPYMVSLSDNNNGVLENGRKWSRQGLDLNTGPGVSDIEGREETLVQRQLAIGSSQALAEEPVRMFPLSGGVLKRKDPEGGWNGDNLRFKESSWP</sequence>
<feature type="compositionally biased region" description="Polar residues" evidence="4">
    <location>
        <begin position="651"/>
        <end position="661"/>
    </location>
</feature>
<feature type="region of interest" description="Disordered" evidence="4">
    <location>
        <begin position="486"/>
        <end position="513"/>
    </location>
</feature>
<feature type="compositionally biased region" description="Low complexity" evidence="4">
    <location>
        <begin position="1310"/>
        <end position="1321"/>
    </location>
</feature>
<feature type="compositionally biased region" description="Basic and acidic residues" evidence="4">
    <location>
        <begin position="1"/>
        <end position="17"/>
    </location>
</feature>
<feature type="domain" description="BAH" evidence="5">
    <location>
        <begin position="65"/>
        <end position="180"/>
    </location>
</feature>
<dbReference type="EMBL" id="OX459124">
    <property type="protein sequence ID" value="CAI9112560.1"/>
    <property type="molecule type" value="Genomic_DNA"/>
</dbReference>
<dbReference type="InterPro" id="IPR043151">
    <property type="entry name" value="BAH_sf"/>
</dbReference>
<feature type="compositionally biased region" description="Basic and acidic residues" evidence="4">
    <location>
        <begin position="663"/>
        <end position="681"/>
    </location>
</feature>
<evidence type="ECO:0000259" key="6">
    <source>
        <dbReference type="PROSITE" id="PS51319"/>
    </source>
</evidence>
<dbReference type="GO" id="GO:0003682">
    <property type="term" value="F:chromatin binding"/>
    <property type="evidence" value="ECO:0007669"/>
    <property type="project" value="InterPro"/>
</dbReference>
<feature type="compositionally biased region" description="Basic and acidic residues" evidence="4">
    <location>
        <begin position="1066"/>
        <end position="1092"/>
    </location>
</feature>
<feature type="compositionally biased region" description="Polar residues" evidence="4">
    <location>
        <begin position="206"/>
        <end position="243"/>
    </location>
</feature>
<feature type="region of interest" description="Disordered" evidence="4">
    <location>
        <begin position="929"/>
        <end position="955"/>
    </location>
</feature>
<feature type="region of interest" description="Disordered" evidence="4">
    <location>
        <begin position="1049"/>
        <end position="1092"/>
    </location>
</feature>
<dbReference type="GO" id="GO:0005634">
    <property type="term" value="C:nucleus"/>
    <property type="evidence" value="ECO:0007669"/>
    <property type="project" value="UniProtKB-SubCell"/>
</dbReference>
<feature type="compositionally biased region" description="Polar residues" evidence="4">
    <location>
        <begin position="585"/>
        <end position="599"/>
    </location>
</feature>
<keyword evidence="8" id="KW-1185">Reference proteome</keyword>
<feature type="region of interest" description="Disordered" evidence="4">
    <location>
        <begin position="435"/>
        <end position="469"/>
    </location>
</feature>
<dbReference type="InterPro" id="IPR001025">
    <property type="entry name" value="BAH_dom"/>
</dbReference>
<dbReference type="Pfam" id="PF08711">
    <property type="entry name" value="Med26"/>
    <property type="match status" value="1"/>
</dbReference>
<feature type="compositionally biased region" description="Polar residues" evidence="4">
    <location>
        <begin position="1342"/>
        <end position="1378"/>
    </location>
</feature>
<feature type="compositionally biased region" description="Basic and acidic residues" evidence="4">
    <location>
        <begin position="907"/>
        <end position="917"/>
    </location>
</feature>
<evidence type="ECO:0000256" key="3">
    <source>
        <dbReference type="PROSITE-ProRule" id="PRU00649"/>
    </source>
</evidence>
<feature type="compositionally biased region" description="Polar residues" evidence="4">
    <location>
        <begin position="682"/>
        <end position="696"/>
    </location>
</feature>
<keyword evidence="2 3" id="KW-0539">Nucleus</keyword>
<evidence type="ECO:0000313" key="7">
    <source>
        <dbReference type="EMBL" id="CAI9112560.1"/>
    </source>
</evidence>
<dbReference type="CDD" id="cd00183">
    <property type="entry name" value="TFIIS_I"/>
    <property type="match status" value="1"/>
</dbReference>
<evidence type="ECO:0000259" key="5">
    <source>
        <dbReference type="PROSITE" id="PS51038"/>
    </source>
</evidence>
<feature type="region of interest" description="Disordered" evidence="4">
    <location>
        <begin position="1"/>
        <end position="27"/>
    </location>
</feature>
<comment type="subcellular location">
    <subcellularLocation>
        <location evidence="1 3">Nucleus</location>
    </subcellularLocation>
</comment>
<dbReference type="InterPro" id="IPR017923">
    <property type="entry name" value="TFIIS_N"/>
</dbReference>
<feature type="compositionally biased region" description="Low complexity" evidence="4">
    <location>
        <begin position="557"/>
        <end position="567"/>
    </location>
</feature>
<gene>
    <name evidence="7" type="ORF">OLC1_LOCUS19730</name>
</gene>
<feature type="region of interest" description="Disordered" evidence="4">
    <location>
        <begin position="1590"/>
        <end position="1609"/>
    </location>
</feature>
<dbReference type="PROSITE" id="PS51319">
    <property type="entry name" value="TFIIS_N"/>
    <property type="match status" value="1"/>
</dbReference>
<dbReference type="PANTHER" id="PTHR46548">
    <property type="entry name" value="BAH AND TFIIS DOMAIN-CONTAINING PROTEIN-RELATED"/>
    <property type="match status" value="1"/>
</dbReference>
<dbReference type="InterPro" id="IPR035441">
    <property type="entry name" value="TFIIS/LEDGF_dom_sf"/>
</dbReference>
<proteinExistence type="predicted"/>
<feature type="domain" description="TFIIS N-terminal" evidence="6">
    <location>
        <begin position="357"/>
        <end position="434"/>
    </location>
</feature>
<feature type="compositionally biased region" description="Polar residues" evidence="4">
    <location>
        <begin position="875"/>
        <end position="888"/>
    </location>
</feature>
<dbReference type="Proteomes" id="UP001161247">
    <property type="component" value="Chromosome 7"/>
</dbReference>
<feature type="region of interest" description="Disordered" evidence="4">
    <location>
        <begin position="526"/>
        <end position="728"/>
    </location>
</feature>
<protein>
    <submittedName>
        <fullName evidence="7">OLC1v1013028C1</fullName>
    </submittedName>
</protein>
<evidence type="ECO:0000256" key="4">
    <source>
        <dbReference type="SAM" id="MobiDB-lite"/>
    </source>
</evidence>
<dbReference type="Pfam" id="PF01426">
    <property type="entry name" value="BAH"/>
    <property type="match status" value="1"/>
</dbReference>
<organism evidence="7 8">
    <name type="scientific">Oldenlandia corymbosa var. corymbosa</name>
    <dbReference type="NCBI Taxonomy" id="529605"/>
    <lineage>
        <taxon>Eukaryota</taxon>
        <taxon>Viridiplantae</taxon>
        <taxon>Streptophyta</taxon>
        <taxon>Embryophyta</taxon>
        <taxon>Tracheophyta</taxon>
        <taxon>Spermatophyta</taxon>
        <taxon>Magnoliopsida</taxon>
        <taxon>eudicotyledons</taxon>
        <taxon>Gunneridae</taxon>
        <taxon>Pentapetalae</taxon>
        <taxon>asterids</taxon>
        <taxon>lamiids</taxon>
        <taxon>Gentianales</taxon>
        <taxon>Rubiaceae</taxon>
        <taxon>Rubioideae</taxon>
        <taxon>Spermacoceae</taxon>
        <taxon>Hedyotis-Oldenlandia complex</taxon>
        <taxon>Oldenlandia</taxon>
    </lineage>
</organism>